<dbReference type="SUPFAM" id="SSF64288">
    <property type="entry name" value="Chorismate lyase-like"/>
    <property type="match status" value="1"/>
</dbReference>
<evidence type="ECO:0000256" key="1">
    <source>
        <dbReference type="SAM" id="MobiDB-lite"/>
    </source>
</evidence>
<accession>A0A560F6Q7</accession>
<dbReference type="Gene3D" id="3.40.1410.10">
    <property type="entry name" value="Chorismate lyase-like"/>
    <property type="match status" value="1"/>
</dbReference>
<name>A0A560F6Q7_9PROT</name>
<organism evidence="2 3">
    <name type="scientific">Nitrospirillum amazonense</name>
    <dbReference type="NCBI Taxonomy" id="28077"/>
    <lineage>
        <taxon>Bacteria</taxon>
        <taxon>Pseudomonadati</taxon>
        <taxon>Pseudomonadota</taxon>
        <taxon>Alphaproteobacteria</taxon>
        <taxon>Rhodospirillales</taxon>
        <taxon>Azospirillaceae</taxon>
        <taxon>Nitrospirillum</taxon>
    </lineage>
</organism>
<protein>
    <submittedName>
        <fullName evidence="2">Uncharacterized protein</fullName>
    </submittedName>
</protein>
<dbReference type="AlphaFoldDB" id="A0A560F6Q7"/>
<comment type="caution">
    <text evidence="2">The sequence shown here is derived from an EMBL/GenBank/DDBJ whole genome shotgun (WGS) entry which is preliminary data.</text>
</comment>
<evidence type="ECO:0000313" key="2">
    <source>
        <dbReference type="EMBL" id="TWB17310.1"/>
    </source>
</evidence>
<proteinExistence type="predicted"/>
<feature type="region of interest" description="Disordered" evidence="1">
    <location>
        <begin position="1"/>
        <end position="35"/>
    </location>
</feature>
<dbReference type="EMBL" id="VITN01000011">
    <property type="protein sequence ID" value="TWB17310.1"/>
    <property type="molecule type" value="Genomic_DNA"/>
</dbReference>
<dbReference type="Proteomes" id="UP000319859">
    <property type="component" value="Unassembled WGS sequence"/>
</dbReference>
<dbReference type="InterPro" id="IPR028978">
    <property type="entry name" value="Chorismate_lyase_/UTRA_dom_sf"/>
</dbReference>
<sequence>MAGVILRRPGDFNPEARAPALRERKGSPAPGAWQWRAPTPMVRPMFVPTNLPAEPPLAEARAALALSYADLGLAPPAITAVAAVALPDIVRPRLDHVDGMTAALARHAGGPVSVNVQARTRDQGPGFDRLRRLVILAARADGRPLALGLLSVDLLALPPPVAAEALAERTPFGTLLADAGLPFLSRPRLFFTLAADAALVRLLGGAEGEMLYGRLAHLALTLPGAERPVARVVEILRP</sequence>
<gene>
    <name evidence="2" type="ORF">FBZ89_111161</name>
</gene>
<evidence type="ECO:0000313" key="3">
    <source>
        <dbReference type="Proteomes" id="UP000319859"/>
    </source>
</evidence>
<reference evidence="2 3" key="1">
    <citation type="submission" date="2019-06" db="EMBL/GenBank/DDBJ databases">
        <title>Genomic Encyclopedia of Type Strains, Phase IV (KMG-V): Genome sequencing to study the core and pangenomes of soil and plant-associated prokaryotes.</title>
        <authorList>
            <person name="Whitman W."/>
        </authorList>
    </citation>
    <scope>NUCLEOTIDE SEQUENCE [LARGE SCALE GENOMIC DNA]</scope>
    <source>
        <strain evidence="2 3">BR 11880</strain>
    </source>
</reference>